<keyword evidence="9" id="KW-1185">Reference proteome</keyword>
<dbReference type="KEGG" id="lcc:B488_07940"/>
<keyword evidence="3" id="KW-0547">Nucleotide-binding</keyword>
<proteinExistence type="inferred from homology"/>
<sequence length="269" mass="29930">MATCCLYSGFDRHAMVCRLLGKGLTMTKAITLHDLTLAYLRQPAVHHVNGSFLAGELSAIAGPNGAGKSTLLKAIAGILPIHEGSIEFHQFTRKDIAYLPQSAELELDFPINLLQIVASGFWKETKSFGQVTRAQREKSLKALHTVGLQGFEKRTLDNLSAGQVQRALFARLLVQDAQIILLDEPFTAIDAATTEVLLKITRNWHVEKRTVICVLHDFEQIRKHFTNCLLMACESIAWGKPCDVLTTQNLLRCSFYRKTVPDQDNGQKA</sequence>
<dbReference type="InterPro" id="IPR003593">
    <property type="entry name" value="AAA+_ATPase"/>
</dbReference>
<dbReference type="InterPro" id="IPR050153">
    <property type="entry name" value="Metal_Ion_Import_ABC"/>
</dbReference>
<evidence type="ECO:0000256" key="1">
    <source>
        <dbReference type="ARBA" id="ARBA00005417"/>
    </source>
</evidence>
<dbReference type="GO" id="GO:0006829">
    <property type="term" value="P:zinc ion transport"/>
    <property type="evidence" value="ECO:0007669"/>
    <property type="project" value="UniProtKB-KW"/>
</dbReference>
<keyword evidence="5" id="KW-0862">Zinc</keyword>
<dbReference type="HOGENOM" id="CLU_000604_1_11_5"/>
<evidence type="ECO:0000256" key="5">
    <source>
        <dbReference type="ARBA" id="ARBA00022906"/>
    </source>
</evidence>
<evidence type="ECO:0000256" key="3">
    <source>
        <dbReference type="ARBA" id="ARBA00022741"/>
    </source>
</evidence>
<dbReference type="PATRIC" id="fig|1215343.11.peg.817"/>
<comment type="similarity">
    <text evidence="1">Belongs to the ABC transporter superfamily.</text>
</comment>
<evidence type="ECO:0000256" key="6">
    <source>
        <dbReference type="ARBA" id="ARBA00023065"/>
    </source>
</evidence>
<evidence type="ECO:0000313" key="8">
    <source>
        <dbReference type="EMBL" id="AGA64786.1"/>
    </source>
</evidence>
<dbReference type="PANTHER" id="PTHR42734">
    <property type="entry name" value="METAL TRANSPORT SYSTEM ATP-BINDING PROTEIN TM_0124-RELATED"/>
    <property type="match status" value="1"/>
</dbReference>
<evidence type="ECO:0000259" key="7">
    <source>
        <dbReference type="PROSITE" id="PS50893"/>
    </source>
</evidence>
<reference evidence="8 9" key="1">
    <citation type="journal article" date="2012" name="Stand. Genomic Sci.">
        <title>Complete genome sequence of Liberibacter crescens BT-1.</title>
        <authorList>
            <person name="Leonard M.T."/>
            <person name="Fagen J.R."/>
            <person name="Davis-Richardson A.G."/>
            <person name="Davis M.J."/>
            <person name="Triplett E.W."/>
        </authorList>
    </citation>
    <scope>NUCLEOTIDE SEQUENCE [LARGE SCALE GENOMIC DNA]</scope>
    <source>
        <strain evidence="8 9">BT-1</strain>
    </source>
</reference>
<dbReference type="SMART" id="SM00382">
    <property type="entry name" value="AAA"/>
    <property type="match status" value="1"/>
</dbReference>
<dbReference type="Pfam" id="PF00005">
    <property type="entry name" value="ABC_tran"/>
    <property type="match status" value="1"/>
</dbReference>
<evidence type="ECO:0000256" key="4">
    <source>
        <dbReference type="ARBA" id="ARBA00022840"/>
    </source>
</evidence>
<dbReference type="Proteomes" id="UP000010799">
    <property type="component" value="Chromosome"/>
</dbReference>
<gene>
    <name evidence="8" type="ordered locus">B488_07940</name>
</gene>
<dbReference type="InterPro" id="IPR027417">
    <property type="entry name" value="P-loop_NTPase"/>
</dbReference>
<dbReference type="eggNOG" id="COG1121">
    <property type="taxonomic scope" value="Bacteria"/>
</dbReference>
<keyword evidence="6" id="KW-0406">Ion transport</keyword>
<keyword evidence="2" id="KW-0813">Transport</keyword>
<evidence type="ECO:0000256" key="2">
    <source>
        <dbReference type="ARBA" id="ARBA00022448"/>
    </source>
</evidence>
<dbReference type="SUPFAM" id="SSF52540">
    <property type="entry name" value="P-loop containing nucleoside triphosphate hydrolases"/>
    <property type="match status" value="1"/>
</dbReference>
<dbReference type="Gene3D" id="3.40.50.300">
    <property type="entry name" value="P-loop containing nucleotide triphosphate hydrolases"/>
    <property type="match status" value="1"/>
</dbReference>
<dbReference type="PANTHER" id="PTHR42734:SF5">
    <property type="entry name" value="IRON TRANSPORT SYSTEM ATP-BINDING PROTEIN HI_0361-RELATED"/>
    <property type="match status" value="1"/>
</dbReference>
<dbReference type="CDD" id="cd03235">
    <property type="entry name" value="ABC_Metallic_Cations"/>
    <property type="match status" value="1"/>
</dbReference>
<evidence type="ECO:0000313" key="9">
    <source>
        <dbReference type="Proteomes" id="UP000010799"/>
    </source>
</evidence>
<dbReference type="InterPro" id="IPR003439">
    <property type="entry name" value="ABC_transporter-like_ATP-bd"/>
</dbReference>
<name>L0EWM7_LIBCB</name>
<dbReference type="GO" id="GO:0005524">
    <property type="term" value="F:ATP binding"/>
    <property type="evidence" value="ECO:0007669"/>
    <property type="project" value="UniProtKB-KW"/>
</dbReference>
<dbReference type="GO" id="GO:0016887">
    <property type="term" value="F:ATP hydrolysis activity"/>
    <property type="evidence" value="ECO:0007669"/>
    <property type="project" value="InterPro"/>
</dbReference>
<protein>
    <submittedName>
        <fullName evidence="8">Zinc ABC transporter, ATP-binding protein ZnuC</fullName>
    </submittedName>
</protein>
<accession>L0EWM7</accession>
<feature type="domain" description="ABC transporter" evidence="7">
    <location>
        <begin position="30"/>
        <end position="257"/>
    </location>
</feature>
<dbReference type="EMBL" id="CP003789">
    <property type="protein sequence ID" value="AGA64786.1"/>
    <property type="molecule type" value="Genomic_DNA"/>
</dbReference>
<keyword evidence="4 8" id="KW-0067">ATP-binding</keyword>
<organism evidence="8 9">
    <name type="scientific">Liberibacter crescens (strain BT-1)</name>
    <dbReference type="NCBI Taxonomy" id="1215343"/>
    <lineage>
        <taxon>Bacteria</taxon>
        <taxon>Pseudomonadati</taxon>
        <taxon>Pseudomonadota</taxon>
        <taxon>Alphaproteobacteria</taxon>
        <taxon>Hyphomicrobiales</taxon>
        <taxon>Rhizobiaceae</taxon>
        <taxon>Liberibacter</taxon>
    </lineage>
</organism>
<dbReference type="AlphaFoldDB" id="L0EWM7"/>
<dbReference type="PROSITE" id="PS50893">
    <property type="entry name" value="ABC_TRANSPORTER_2"/>
    <property type="match status" value="1"/>
</dbReference>
<keyword evidence="5" id="KW-0864">Zinc transport</keyword>
<dbReference type="STRING" id="1215343.B488_07940"/>